<name>A0ACB6R2B0_9PLEO</name>
<dbReference type="EMBL" id="MU003501">
    <property type="protein sequence ID" value="KAF2472647.1"/>
    <property type="molecule type" value="Genomic_DNA"/>
</dbReference>
<evidence type="ECO:0000313" key="1">
    <source>
        <dbReference type="EMBL" id="KAF2472647.1"/>
    </source>
</evidence>
<reference evidence="1" key="1">
    <citation type="journal article" date="2020" name="Stud. Mycol.">
        <title>101 Dothideomycetes genomes: a test case for predicting lifestyles and emergence of pathogens.</title>
        <authorList>
            <person name="Haridas S."/>
            <person name="Albert R."/>
            <person name="Binder M."/>
            <person name="Bloem J."/>
            <person name="Labutti K."/>
            <person name="Salamov A."/>
            <person name="Andreopoulos B."/>
            <person name="Baker S."/>
            <person name="Barry K."/>
            <person name="Bills G."/>
            <person name="Bluhm B."/>
            <person name="Cannon C."/>
            <person name="Castanera R."/>
            <person name="Culley D."/>
            <person name="Daum C."/>
            <person name="Ezra D."/>
            <person name="Gonzalez J."/>
            <person name="Henrissat B."/>
            <person name="Kuo A."/>
            <person name="Liang C."/>
            <person name="Lipzen A."/>
            <person name="Lutzoni F."/>
            <person name="Magnuson J."/>
            <person name="Mondo S."/>
            <person name="Nolan M."/>
            <person name="Ohm R."/>
            <person name="Pangilinan J."/>
            <person name="Park H.-J."/>
            <person name="Ramirez L."/>
            <person name="Alfaro M."/>
            <person name="Sun H."/>
            <person name="Tritt A."/>
            <person name="Yoshinaga Y."/>
            <person name="Zwiers L.-H."/>
            <person name="Turgeon B."/>
            <person name="Goodwin S."/>
            <person name="Spatafora J."/>
            <person name="Crous P."/>
            <person name="Grigoriev I."/>
        </authorList>
    </citation>
    <scope>NUCLEOTIDE SEQUENCE</scope>
    <source>
        <strain evidence="1">ATCC 200398</strain>
    </source>
</reference>
<keyword evidence="2" id="KW-1185">Reference proteome</keyword>
<organism evidence="1 2">
    <name type="scientific">Lindgomyces ingoldianus</name>
    <dbReference type="NCBI Taxonomy" id="673940"/>
    <lineage>
        <taxon>Eukaryota</taxon>
        <taxon>Fungi</taxon>
        <taxon>Dikarya</taxon>
        <taxon>Ascomycota</taxon>
        <taxon>Pezizomycotina</taxon>
        <taxon>Dothideomycetes</taxon>
        <taxon>Pleosporomycetidae</taxon>
        <taxon>Pleosporales</taxon>
        <taxon>Lindgomycetaceae</taxon>
        <taxon>Lindgomyces</taxon>
    </lineage>
</organism>
<dbReference type="Proteomes" id="UP000799755">
    <property type="component" value="Unassembled WGS sequence"/>
</dbReference>
<gene>
    <name evidence="1" type="ORF">BDR25DRAFT_392623</name>
</gene>
<protein>
    <submittedName>
        <fullName evidence="1">Uncharacterized protein</fullName>
    </submittedName>
</protein>
<sequence>MAAIERSDRSFISFRRVLLRVLELTAVGRLGQGLAVLRGRICDGITSSKKIIVSFMRGPCKKNALTWTRKFCTSHPGSSNRTSPDGATKNGWDNRNGLVNGERRGNRADWRAARACRTWQLYGVKFYGLELRTLDRSSNVAVARKFPGQNATGDEFASSKGWAQNRGSPNKANSWPMTQWGDIEADAALDKQNHVSWLYYSISLAGNFQSFLRTYEVTSTVVKKAENLAVTCTS</sequence>
<accession>A0ACB6R2B0</accession>
<comment type="caution">
    <text evidence="1">The sequence shown here is derived from an EMBL/GenBank/DDBJ whole genome shotgun (WGS) entry which is preliminary data.</text>
</comment>
<evidence type="ECO:0000313" key="2">
    <source>
        <dbReference type="Proteomes" id="UP000799755"/>
    </source>
</evidence>
<proteinExistence type="predicted"/>